<evidence type="ECO:0000256" key="6">
    <source>
        <dbReference type="ARBA" id="ARBA00022842"/>
    </source>
</evidence>
<evidence type="ECO:0000256" key="8">
    <source>
        <dbReference type="SAM" id="MobiDB-lite"/>
    </source>
</evidence>
<dbReference type="SUPFAM" id="SSF53098">
    <property type="entry name" value="Ribonuclease H-like"/>
    <property type="match status" value="1"/>
</dbReference>
<evidence type="ECO:0000256" key="5">
    <source>
        <dbReference type="ARBA" id="ARBA00022839"/>
    </source>
</evidence>
<evidence type="ECO:0000256" key="2">
    <source>
        <dbReference type="ARBA" id="ARBA00022722"/>
    </source>
</evidence>
<dbReference type="GO" id="GO:0046872">
    <property type="term" value="F:metal ion binding"/>
    <property type="evidence" value="ECO:0007669"/>
    <property type="project" value="UniProtKB-KW"/>
</dbReference>
<keyword evidence="11" id="KW-1185">Reference proteome</keyword>
<organism evidence="10 11">
    <name type="scientific">Cherax quadricarinatus</name>
    <name type="common">Australian red claw crayfish</name>
    <dbReference type="NCBI Taxonomy" id="27406"/>
    <lineage>
        <taxon>Eukaryota</taxon>
        <taxon>Metazoa</taxon>
        <taxon>Ecdysozoa</taxon>
        <taxon>Arthropoda</taxon>
        <taxon>Crustacea</taxon>
        <taxon>Multicrustacea</taxon>
        <taxon>Malacostraca</taxon>
        <taxon>Eumalacostraca</taxon>
        <taxon>Eucarida</taxon>
        <taxon>Decapoda</taxon>
        <taxon>Pleocyemata</taxon>
        <taxon>Astacidea</taxon>
        <taxon>Parastacoidea</taxon>
        <taxon>Parastacidae</taxon>
        <taxon>Cherax</taxon>
    </lineage>
</organism>
<keyword evidence="3" id="KW-0479">Metal-binding</keyword>
<dbReference type="AlphaFoldDB" id="A0AAW0WBJ7"/>
<evidence type="ECO:0000259" key="9">
    <source>
        <dbReference type="SMART" id="SM00479"/>
    </source>
</evidence>
<dbReference type="InterPro" id="IPR040393">
    <property type="entry name" value="TREX1/2"/>
</dbReference>
<dbReference type="Proteomes" id="UP001445076">
    <property type="component" value="Unassembled WGS sequence"/>
</dbReference>
<keyword evidence="4" id="KW-0378">Hydrolase</keyword>
<reference evidence="10 11" key="1">
    <citation type="journal article" date="2024" name="BMC Genomics">
        <title>Genome assembly of redclaw crayfish (Cherax quadricarinatus) provides insights into its immune adaptation and hypoxia tolerance.</title>
        <authorList>
            <person name="Liu Z."/>
            <person name="Zheng J."/>
            <person name="Li H."/>
            <person name="Fang K."/>
            <person name="Wang S."/>
            <person name="He J."/>
            <person name="Zhou D."/>
            <person name="Weng S."/>
            <person name="Chi M."/>
            <person name="Gu Z."/>
            <person name="He J."/>
            <person name="Li F."/>
            <person name="Wang M."/>
        </authorList>
    </citation>
    <scope>NUCLEOTIDE SEQUENCE [LARGE SCALE GENOMIC DNA]</scope>
    <source>
        <strain evidence="10">ZL_2023a</strain>
    </source>
</reference>
<dbReference type="PANTHER" id="PTHR13058">
    <property type="entry name" value="THREE PRIME REPAIR EXONUCLEASE 1, 2"/>
    <property type="match status" value="1"/>
</dbReference>
<dbReference type="EMBL" id="JARKIK010000068">
    <property type="protein sequence ID" value="KAK8729120.1"/>
    <property type="molecule type" value="Genomic_DNA"/>
</dbReference>
<dbReference type="InterPro" id="IPR012337">
    <property type="entry name" value="RNaseH-like_sf"/>
</dbReference>
<name>A0AAW0WBJ7_CHEQU</name>
<comment type="caution">
    <text evidence="10">The sequence shown here is derived from an EMBL/GenBank/DDBJ whole genome shotgun (WGS) entry which is preliminary data.</text>
</comment>
<accession>A0AAW0WBJ7</accession>
<keyword evidence="6" id="KW-0460">Magnesium</keyword>
<evidence type="ECO:0000256" key="3">
    <source>
        <dbReference type="ARBA" id="ARBA00022723"/>
    </source>
</evidence>
<feature type="compositionally biased region" description="Polar residues" evidence="8">
    <location>
        <begin position="282"/>
        <end position="298"/>
    </location>
</feature>
<proteinExistence type="inferred from homology"/>
<feature type="region of interest" description="Disordered" evidence="8">
    <location>
        <begin position="282"/>
        <end position="303"/>
    </location>
</feature>
<dbReference type="GO" id="GO:0005737">
    <property type="term" value="C:cytoplasm"/>
    <property type="evidence" value="ECO:0007669"/>
    <property type="project" value="TreeGrafter"/>
</dbReference>
<evidence type="ECO:0000256" key="7">
    <source>
        <dbReference type="ARBA" id="ARBA00025769"/>
    </source>
</evidence>
<evidence type="ECO:0000313" key="11">
    <source>
        <dbReference type="Proteomes" id="UP001445076"/>
    </source>
</evidence>
<gene>
    <name evidence="10" type="ORF">OTU49_008635</name>
</gene>
<feature type="domain" description="Exonuclease" evidence="9">
    <location>
        <begin position="15"/>
        <end position="360"/>
    </location>
</feature>
<dbReference type="SMART" id="SM00479">
    <property type="entry name" value="EXOIII"/>
    <property type="match status" value="1"/>
</dbReference>
<keyword evidence="5" id="KW-0269">Exonuclease</keyword>
<dbReference type="InterPro" id="IPR013520">
    <property type="entry name" value="Ribonucl_H"/>
</dbReference>
<evidence type="ECO:0000256" key="4">
    <source>
        <dbReference type="ARBA" id="ARBA00022801"/>
    </source>
</evidence>
<dbReference type="InterPro" id="IPR036397">
    <property type="entry name" value="RNaseH_sf"/>
</dbReference>
<comment type="cofactor">
    <cofactor evidence="1">
        <name>Mg(2+)</name>
        <dbReference type="ChEBI" id="CHEBI:18420"/>
    </cofactor>
</comment>
<keyword evidence="2" id="KW-0540">Nuclease</keyword>
<evidence type="ECO:0000313" key="10">
    <source>
        <dbReference type="EMBL" id="KAK8729120.1"/>
    </source>
</evidence>
<dbReference type="GO" id="GO:0008296">
    <property type="term" value="F:3'-5'-DNA exonuclease activity"/>
    <property type="evidence" value="ECO:0007669"/>
    <property type="project" value="TreeGrafter"/>
</dbReference>
<evidence type="ECO:0000256" key="1">
    <source>
        <dbReference type="ARBA" id="ARBA00001946"/>
    </source>
</evidence>
<dbReference type="PANTHER" id="PTHR13058:SF19">
    <property type="entry name" value="LD40940P"/>
    <property type="match status" value="1"/>
</dbReference>
<sequence length="385" mass="43768">MDEPAEEIERKKIKTFVFIDIEATGLPGDDPRILELCMIAVSREDLLSMNSPKQCDSADRKQNSVAPPLPRVLHKYTRLFYPWKLITPKLEKITGLSNDLLHRLPSFSQNSAEAISLFLELPRPLAIVAHNGDRYDFPLLKAELNNVQSSLEKFSYLQCVDTLKAIKDIDAFQSQIELQEIMEITEIAASFSFEDMDEDMEEAAINERGHPVETAEKRVNNASHAVCLNVPTSQAQEVNHRPLEASAELHMTPMKDISAQKNIPSTPVKLAKPLSPPVTPMSTNADTPGFNSQTLKQTNKARRQLTYEGNSKRKWDGTKPYAQINIYKRLFKCEYLAHRAESDCQAMLQICGYYGNKFVNWADMFAEKFNDVKPMWSRRQAFKPS</sequence>
<dbReference type="GO" id="GO:0006308">
    <property type="term" value="P:DNA catabolic process"/>
    <property type="evidence" value="ECO:0007669"/>
    <property type="project" value="TreeGrafter"/>
</dbReference>
<comment type="similarity">
    <text evidence="7">Belongs to the exonuclease superfamily. TREX family.</text>
</comment>
<protein>
    <recommendedName>
        <fullName evidence="9">Exonuclease domain-containing protein</fullName>
    </recommendedName>
</protein>
<dbReference type="GO" id="GO:0003676">
    <property type="term" value="F:nucleic acid binding"/>
    <property type="evidence" value="ECO:0007669"/>
    <property type="project" value="InterPro"/>
</dbReference>
<dbReference type="Gene3D" id="3.30.420.10">
    <property type="entry name" value="Ribonuclease H-like superfamily/Ribonuclease H"/>
    <property type="match status" value="2"/>
</dbReference>